<reference evidence="9 10" key="1">
    <citation type="submission" date="2024-07" db="EMBL/GenBank/DDBJ databases">
        <title>Draft sequence of the Neodothiora populina.</title>
        <authorList>
            <person name="Drown D.D."/>
            <person name="Schuette U.S."/>
            <person name="Buechlein A.B."/>
            <person name="Rusch D.R."/>
            <person name="Winton L.W."/>
            <person name="Adams G.A."/>
        </authorList>
    </citation>
    <scope>NUCLEOTIDE SEQUENCE [LARGE SCALE GENOMIC DNA]</scope>
    <source>
        <strain evidence="9 10">CPC 39397</strain>
    </source>
</reference>
<dbReference type="InterPro" id="IPR001494">
    <property type="entry name" value="Importin-beta_N"/>
</dbReference>
<dbReference type="Gene3D" id="1.25.10.10">
    <property type="entry name" value="Leucine-rich Repeat Variant"/>
    <property type="match status" value="1"/>
</dbReference>
<protein>
    <recommendedName>
        <fullName evidence="8">Importin N-terminal domain-containing protein</fullName>
    </recommendedName>
</protein>
<evidence type="ECO:0000256" key="4">
    <source>
        <dbReference type="ARBA" id="ARBA00022448"/>
    </source>
</evidence>
<evidence type="ECO:0000313" key="10">
    <source>
        <dbReference type="Proteomes" id="UP001562354"/>
    </source>
</evidence>
<evidence type="ECO:0000259" key="8">
    <source>
        <dbReference type="PROSITE" id="PS50166"/>
    </source>
</evidence>
<sequence length="966" mass="108729">MSVDLAAVAQLLNATLDARQSKQAEQAIKAEESKPAFSLALLQIVAADSYPQTTRLASALFFKNFIKRNWTDEDGNYRLPADEVVAIKRELIGLMISVPPSMQTQLGEAISAIADSDFWQRWDTLVDDLVSRLTPDNAQVNNGVLQVAHSIFRRWRPLFRSDALFTEINHVLSKFCSPFLQLLQNTDLVISQNQSDKNILQQHFSTLNLAIKLFYDLSCQDLPPVFEENLASISALLLRYLTYDNPLLHSDDEAEAGPLEYVKAGIFEALVLYVQKYEDAFGPHLGQFVESSWTLLTTIGSETKYDVLVSKALQFLTSVTKITQYAQSFNNDAILGKVVEQVILPNLSMRESDVELFEDEPIEFIRRDLEGSDSDTRRRAATDFLRQLMEQFEKLVTDVVSRYVQHYLADYQKNKSENWKSKDTAVYLFSAIAAKGTATAARGVQSTNSFVDVIDFFQKNVASDLTETDAEAILKVGAIKYLYTFRSQLTQAQWQAAFPLLVQCLGDSNFVVHSYAAIAVERVLYLTDDNKQLFIPRESVQPLAKDLLQHLFLLMTKDSKPEKIQENEFLMKCVMRVLIVIRDGVLSIFDLVLTNLVNITKVIRHNPSNPRFYYYHFESLGAVVRFGAPTQAQKLETAIFDPFAEILADDVQEFQPYVFQIFAALLEANPTGTLPDYYQSLFSATLSLDLYNSRGNVPALARLLTSMIPRAATQIVANNQVEPILVIFQKLISSKANESHGFDLLECICASFPTNVLEPFFVTILSLLFTRLNNSRTENFAMRFVRFYHFFSARDDKGLGTELFVTLCDKIQHDVFKPVYLTIIIPDTQKLTRPYDRKTAVVSLTHTLANSDAFVTRFNKGGWSITCEALLKLLINPPLPPSSDAAEAFLIEDRDVEDVGFGVGFTPLNTCKLLPRDPFPEVQDVKAWVGAYLRDADGRTGGRVAQFVQEKLSDDAKAALGLVMQG</sequence>
<keyword evidence="4" id="KW-0813">Transport</keyword>
<evidence type="ECO:0000256" key="7">
    <source>
        <dbReference type="ARBA" id="ARBA00023242"/>
    </source>
</evidence>
<feature type="domain" description="Importin N-terminal" evidence="8">
    <location>
        <begin position="24"/>
        <end position="97"/>
    </location>
</feature>
<organism evidence="9 10">
    <name type="scientific">Neodothiora populina</name>
    <dbReference type="NCBI Taxonomy" id="2781224"/>
    <lineage>
        <taxon>Eukaryota</taxon>
        <taxon>Fungi</taxon>
        <taxon>Dikarya</taxon>
        <taxon>Ascomycota</taxon>
        <taxon>Pezizomycotina</taxon>
        <taxon>Dothideomycetes</taxon>
        <taxon>Dothideomycetidae</taxon>
        <taxon>Dothideales</taxon>
        <taxon>Dothioraceae</taxon>
        <taxon>Neodothiora</taxon>
    </lineage>
</organism>
<gene>
    <name evidence="9" type="ORF">AAFC00_005091</name>
</gene>
<dbReference type="RefSeq" id="XP_069202655.1">
    <property type="nucleotide sequence ID" value="XM_069344831.1"/>
</dbReference>
<dbReference type="SUPFAM" id="SSF48371">
    <property type="entry name" value="ARM repeat"/>
    <property type="match status" value="1"/>
</dbReference>
<dbReference type="GeneID" id="95978791"/>
<dbReference type="PANTHER" id="PTHR10997">
    <property type="entry name" value="IMPORTIN-7, 8, 11"/>
    <property type="match status" value="1"/>
</dbReference>
<comment type="similarity">
    <text evidence="3">Belongs to the XPO2/CSE1 family.</text>
</comment>
<evidence type="ECO:0000256" key="6">
    <source>
        <dbReference type="ARBA" id="ARBA00022927"/>
    </source>
</evidence>
<dbReference type="PANTHER" id="PTHR10997:SF8">
    <property type="entry name" value="EXPORTIN-2"/>
    <property type="match status" value="1"/>
</dbReference>
<comment type="subcellular location">
    <subcellularLocation>
        <location evidence="2">Cytoplasm</location>
    </subcellularLocation>
    <subcellularLocation>
        <location evidence="1">Nucleus</location>
    </subcellularLocation>
</comment>
<dbReference type="Proteomes" id="UP001562354">
    <property type="component" value="Unassembled WGS sequence"/>
</dbReference>
<dbReference type="EMBL" id="JBFMKM010000004">
    <property type="protein sequence ID" value="KAL1306382.1"/>
    <property type="molecule type" value="Genomic_DNA"/>
</dbReference>
<accession>A0ABR3PK02</accession>
<dbReference type="PROSITE" id="PS50166">
    <property type="entry name" value="IMPORTIN_B_NT"/>
    <property type="match status" value="1"/>
</dbReference>
<dbReference type="InterPro" id="IPR005043">
    <property type="entry name" value="XPO2_C"/>
</dbReference>
<dbReference type="SMART" id="SM00913">
    <property type="entry name" value="IBN_N"/>
    <property type="match status" value="1"/>
</dbReference>
<evidence type="ECO:0000256" key="5">
    <source>
        <dbReference type="ARBA" id="ARBA00022490"/>
    </source>
</evidence>
<dbReference type="Pfam" id="PF03378">
    <property type="entry name" value="CAS_CSE1"/>
    <property type="match status" value="1"/>
</dbReference>
<keyword evidence="10" id="KW-1185">Reference proteome</keyword>
<keyword evidence="7" id="KW-0539">Nucleus</keyword>
<keyword evidence="6" id="KW-0653">Protein transport</keyword>
<name>A0ABR3PK02_9PEZI</name>
<evidence type="ECO:0000256" key="2">
    <source>
        <dbReference type="ARBA" id="ARBA00004496"/>
    </source>
</evidence>
<dbReference type="InterPro" id="IPR011989">
    <property type="entry name" value="ARM-like"/>
</dbReference>
<dbReference type="Pfam" id="PF03810">
    <property type="entry name" value="IBN_N"/>
    <property type="match status" value="1"/>
</dbReference>
<comment type="caution">
    <text evidence="9">The sequence shown here is derived from an EMBL/GenBank/DDBJ whole genome shotgun (WGS) entry which is preliminary data.</text>
</comment>
<evidence type="ECO:0000256" key="1">
    <source>
        <dbReference type="ARBA" id="ARBA00004123"/>
    </source>
</evidence>
<evidence type="ECO:0000256" key="3">
    <source>
        <dbReference type="ARBA" id="ARBA00008669"/>
    </source>
</evidence>
<dbReference type="Pfam" id="PF08506">
    <property type="entry name" value="Cse1"/>
    <property type="match status" value="1"/>
</dbReference>
<dbReference type="InterPro" id="IPR013713">
    <property type="entry name" value="XPO2_central"/>
</dbReference>
<keyword evidence="5" id="KW-0963">Cytoplasm</keyword>
<dbReference type="InterPro" id="IPR016024">
    <property type="entry name" value="ARM-type_fold"/>
</dbReference>
<proteinExistence type="inferred from homology"/>
<evidence type="ECO:0000313" key="9">
    <source>
        <dbReference type="EMBL" id="KAL1306382.1"/>
    </source>
</evidence>